<name>B0D9R7_LACBS</name>
<accession>B0D9R7</accession>
<dbReference type="AlphaFoldDB" id="B0D9R7"/>
<dbReference type="HOGENOM" id="CLU_1835456_0_0_1"/>
<dbReference type="Proteomes" id="UP000001194">
    <property type="component" value="Unassembled WGS sequence"/>
</dbReference>
<evidence type="ECO:0000313" key="3">
    <source>
        <dbReference type="Proteomes" id="UP000001194"/>
    </source>
</evidence>
<proteinExistence type="predicted"/>
<organism evidence="3">
    <name type="scientific">Laccaria bicolor (strain S238N-H82 / ATCC MYA-4686)</name>
    <name type="common">Bicoloured deceiver</name>
    <name type="synonym">Laccaria laccata var. bicolor</name>
    <dbReference type="NCBI Taxonomy" id="486041"/>
    <lineage>
        <taxon>Eukaryota</taxon>
        <taxon>Fungi</taxon>
        <taxon>Dikarya</taxon>
        <taxon>Basidiomycota</taxon>
        <taxon>Agaricomycotina</taxon>
        <taxon>Agaricomycetes</taxon>
        <taxon>Agaricomycetidae</taxon>
        <taxon>Agaricales</taxon>
        <taxon>Agaricineae</taxon>
        <taxon>Hydnangiaceae</taxon>
        <taxon>Laccaria</taxon>
    </lineage>
</organism>
<gene>
    <name evidence="2" type="ORF">LACBIDRAFT_297000</name>
</gene>
<keyword evidence="1" id="KW-0812">Transmembrane</keyword>
<keyword evidence="1" id="KW-0472">Membrane</keyword>
<keyword evidence="1" id="KW-1133">Transmembrane helix</keyword>
<dbReference type="KEGG" id="lbc:LACBIDRAFT_297000"/>
<reference evidence="2 3" key="1">
    <citation type="journal article" date="2008" name="Nature">
        <title>The genome of Laccaria bicolor provides insights into mycorrhizal symbiosis.</title>
        <authorList>
            <person name="Martin F."/>
            <person name="Aerts A."/>
            <person name="Ahren D."/>
            <person name="Brun A."/>
            <person name="Danchin E.G.J."/>
            <person name="Duchaussoy F."/>
            <person name="Gibon J."/>
            <person name="Kohler A."/>
            <person name="Lindquist E."/>
            <person name="Pereda V."/>
            <person name="Salamov A."/>
            <person name="Shapiro H.J."/>
            <person name="Wuyts J."/>
            <person name="Blaudez D."/>
            <person name="Buee M."/>
            <person name="Brokstein P."/>
            <person name="Canbaeck B."/>
            <person name="Cohen D."/>
            <person name="Courty P.E."/>
            <person name="Coutinho P.M."/>
            <person name="Delaruelle C."/>
            <person name="Detter J.C."/>
            <person name="Deveau A."/>
            <person name="DiFazio S."/>
            <person name="Duplessis S."/>
            <person name="Fraissinet-Tachet L."/>
            <person name="Lucic E."/>
            <person name="Frey-Klett P."/>
            <person name="Fourrey C."/>
            <person name="Feussner I."/>
            <person name="Gay G."/>
            <person name="Grimwood J."/>
            <person name="Hoegger P.J."/>
            <person name="Jain P."/>
            <person name="Kilaru S."/>
            <person name="Labbe J."/>
            <person name="Lin Y.C."/>
            <person name="Legue V."/>
            <person name="Le Tacon F."/>
            <person name="Marmeisse R."/>
            <person name="Melayah D."/>
            <person name="Montanini B."/>
            <person name="Muratet M."/>
            <person name="Nehls U."/>
            <person name="Niculita-Hirzel H."/>
            <person name="Oudot-Le Secq M.P."/>
            <person name="Peter M."/>
            <person name="Quesneville H."/>
            <person name="Rajashekar B."/>
            <person name="Reich M."/>
            <person name="Rouhier N."/>
            <person name="Schmutz J."/>
            <person name="Yin T."/>
            <person name="Chalot M."/>
            <person name="Henrissat B."/>
            <person name="Kuees U."/>
            <person name="Lucas S."/>
            <person name="Van de Peer Y."/>
            <person name="Podila G.K."/>
            <person name="Polle A."/>
            <person name="Pukkila P.J."/>
            <person name="Richardson P.M."/>
            <person name="Rouze P."/>
            <person name="Sanders I.R."/>
            <person name="Stajich J.E."/>
            <person name="Tunlid A."/>
            <person name="Tuskan G."/>
            <person name="Grigoriev I.V."/>
        </authorList>
    </citation>
    <scope>NUCLEOTIDE SEQUENCE [LARGE SCALE GENOMIC DNA]</scope>
    <source>
        <strain evidence="3">S238N-H82 / ATCC MYA-4686</strain>
    </source>
</reference>
<keyword evidence="3" id="KW-1185">Reference proteome</keyword>
<evidence type="ECO:0000256" key="1">
    <source>
        <dbReference type="SAM" id="Phobius"/>
    </source>
</evidence>
<feature type="transmembrane region" description="Helical" evidence="1">
    <location>
        <begin position="107"/>
        <end position="126"/>
    </location>
</feature>
<evidence type="ECO:0000313" key="2">
    <source>
        <dbReference type="EMBL" id="EDR08629.1"/>
    </source>
</evidence>
<dbReference type="EMBL" id="DS547101">
    <property type="protein sequence ID" value="EDR08629.1"/>
    <property type="molecule type" value="Genomic_DNA"/>
</dbReference>
<dbReference type="InParanoid" id="B0D9R7"/>
<dbReference type="GeneID" id="6076475"/>
<dbReference type="OrthoDB" id="10442973at2759"/>
<sequence length="147" mass="16692">MDSFTTYFSLAAKAEDISSQAPVDEESGGSGNNAYCVINISMHFFMRILRHLDHPTSRSSHFAWPSSNKPFPPLSTTFPPFNIPSSFINDDNTITIQPHHYHHLTPASTFIGTLFFFLLQCFLSLLEGHQIRRQLTFDFVLLHTCVL</sequence>
<protein>
    <submittedName>
        <fullName evidence="2">Predicted protein</fullName>
    </submittedName>
</protein>
<dbReference type="RefSeq" id="XP_001880854.1">
    <property type="nucleotide sequence ID" value="XM_001880819.1"/>
</dbReference>